<evidence type="ECO:0000256" key="1">
    <source>
        <dbReference type="SAM" id="Phobius"/>
    </source>
</evidence>
<protein>
    <recommendedName>
        <fullName evidence="4">SMODS and SLOG-associating 2TM effector domain-containing protein</fullName>
    </recommendedName>
</protein>
<dbReference type="EMBL" id="JBHUEL010000011">
    <property type="protein sequence ID" value="MFD1767954.1"/>
    <property type="molecule type" value="Genomic_DNA"/>
</dbReference>
<reference evidence="3" key="1">
    <citation type="journal article" date="2019" name="Int. J. Syst. Evol. Microbiol.">
        <title>The Global Catalogue of Microorganisms (GCM) 10K type strain sequencing project: providing services to taxonomists for standard genome sequencing and annotation.</title>
        <authorList>
            <consortium name="The Broad Institute Genomics Platform"/>
            <consortium name="The Broad Institute Genome Sequencing Center for Infectious Disease"/>
            <person name="Wu L."/>
            <person name="Ma J."/>
        </authorList>
    </citation>
    <scope>NUCLEOTIDE SEQUENCE [LARGE SCALE GENOMIC DNA]</scope>
    <source>
        <strain evidence="3">CGMCC 1.12449</strain>
    </source>
</reference>
<feature type="transmembrane region" description="Helical" evidence="1">
    <location>
        <begin position="508"/>
        <end position="531"/>
    </location>
</feature>
<keyword evidence="1" id="KW-0472">Membrane</keyword>
<dbReference type="Gene3D" id="3.40.50.450">
    <property type="match status" value="1"/>
</dbReference>
<keyword evidence="3" id="KW-1185">Reference proteome</keyword>
<gene>
    <name evidence="2" type="ORF">ACFSAG_13985</name>
</gene>
<comment type="caution">
    <text evidence="2">The sequence shown here is derived from an EMBL/GenBank/DDBJ whole genome shotgun (WGS) entry which is preliminary data.</text>
</comment>
<proteinExistence type="predicted"/>
<accession>A0ABW4MFV8</accession>
<feature type="transmembrane region" description="Helical" evidence="1">
    <location>
        <begin position="543"/>
        <end position="563"/>
    </location>
</feature>
<sequence length="634" mass="70048">MSNSIALPPARICVGITGHRDSNAAFAANRAAIETRLAGLFATIDAVTARQSDSVGATRLHALLAFGADMIAVETALQHGWEVTAPLPFGIDLNVAMHAGDDVEQAQYMRNIAQRLKLFELAEQDEHVNALLKSHLAEPVNAKARQDYLTIVAERVATAGRVMIEQSDLLVAIWDGVTPGAIGGTRHTISVAVSLGTPVLWINAERPDRIALLTTPEELFAHESLQPLDQAALEQVIETTLNPPDSDQNERAVRFHTEQWHARSLRRFHAYRRIEALFGGSGVKERFGPLVQSYETPEQIATGSGAHILDAAHKLPGGDTDFAQKIQREIMERFAWADGLSTFLSDAYRGGMVTNFLLSALAITIGVAYLPLVTVDAKWPFALGEFLLLTTILSITVIGQRRRWHGRWFETRRVAEYFRHAPIMLVLGVARAAGRWPRGTDTGWPEFYAREVLCDIGLPSVRIGQDYLRAALKSLLQDHVSRQRLYHQRKAERLTHVHHRLDRLSERLFVLAVLSVATYLLLIIFSYMGAIPDSFVHKSSKTFTFLGVVLPALGGAFAGIRYFGDFERFASISEVTAEKLAVIEARIAILLNAPKGSLRYAQVAELVHAMDDVVVSEIENWQSVFGGKQIAVPV</sequence>
<evidence type="ECO:0000313" key="3">
    <source>
        <dbReference type="Proteomes" id="UP001597215"/>
    </source>
</evidence>
<organism evidence="2 3">
    <name type="scientific">Sphingorhabdus buctiana</name>
    <dbReference type="NCBI Taxonomy" id="1508805"/>
    <lineage>
        <taxon>Bacteria</taxon>
        <taxon>Pseudomonadati</taxon>
        <taxon>Pseudomonadota</taxon>
        <taxon>Alphaproteobacteria</taxon>
        <taxon>Sphingomonadales</taxon>
        <taxon>Sphingomonadaceae</taxon>
        <taxon>Sphingorhabdus</taxon>
    </lineage>
</organism>
<keyword evidence="1" id="KW-1133">Transmembrane helix</keyword>
<feature type="transmembrane region" description="Helical" evidence="1">
    <location>
        <begin position="379"/>
        <end position="399"/>
    </location>
</feature>
<evidence type="ECO:0000313" key="2">
    <source>
        <dbReference type="EMBL" id="MFD1767954.1"/>
    </source>
</evidence>
<dbReference type="RefSeq" id="WP_381516021.1">
    <property type="nucleotide sequence ID" value="NZ_JBHUEL010000011.1"/>
</dbReference>
<dbReference type="Proteomes" id="UP001597215">
    <property type="component" value="Unassembled WGS sequence"/>
</dbReference>
<keyword evidence="1" id="KW-0812">Transmembrane</keyword>
<feature type="transmembrane region" description="Helical" evidence="1">
    <location>
        <begin position="353"/>
        <end position="373"/>
    </location>
</feature>
<name>A0ABW4MFV8_9SPHN</name>
<evidence type="ECO:0008006" key="4">
    <source>
        <dbReference type="Google" id="ProtNLM"/>
    </source>
</evidence>